<proteinExistence type="predicted"/>
<name>A0A1D1UFV3_RAMVA</name>
<comment type="caution">
    <text evidence="2">The sequence shown here is derived from an EMBL/GenBank/DDBJ whole genome shotgun (WGS) entry which is preliminary data.</text>
</comment>
<evidence type="ECO:0000313" key="2">
    <source>
        <dbReference type="EMBL" id="GAU87255.1"/>
    </source>
</evidence>
<sequence length="261" mass="30126">MCDPYVEGDVRIGIQRPRMGKNKAITARNVVISQWQTFDQKKQLLKYKGEGRKRDAAATNRAALDAKITTAKAWNRFCMSHRESKLFFFMPEHTVYSFQERRKVRIPDLPLKSPPSPDDVTRLLCHDYARQWLLKESADQQHRINVEQIDKRIVGAQQNAQIESNYVADQSSLKEKQERVRQFGKMRPLGKITPPKYVQKATTHLATFRDGDTRKRGWRPSIQQPPEGQSLEQWKSALQASAASKFGREKKEGPSVTFDDL</sequence>
<accession>A0A1D1UFV3</accession>
<dbReference type="EMBL" id="BDGG01000001">
    <property type="protein sequence ID" value="GAU87255.1"/>
    <property type="molecule type" value="Genomic_DNA"/>
</dbReference>
<dbReference type="Proteomes" id="UP000186922">
    <property type="component" value="Unassembled WGS sequence"/>
</dbReference>
<organism evidence="2 3">
    <name type="scientific">Ramazzottius varieornatus</name>
    <name type="common">Water bear</name>
    <name type="synonym">Tardigrade</name>
    <dbReference type="NCBI Taxonomy" id="947166"/>
    <lineage>
        <taxon>Eukaryota</taxon>
        <taxon>Metazoa</taxon>
        <taxon>Ecdysozoa</taxon>
        <taxon>Tardigrada</taxon>
        <taxon>Eutardigrada</taxon>
        <taxon>Parachela</taxon>
        <taxon>Hypsibioidea</taxon>
        <taxon>Ramazzottiidae</taxon>
        <taxon>Ramazzottius</taxon>
    </lineage>
</organism>
<feature type="compositionally biased region" description="Polar residues" evidence="1">
    <location>
        <begin position="221"/>
        <end position="242"/>
    </location>
</feature>
<dbReference type="AlphaFoldDB" id="A0A1D1UFV3"/>
<evidence type="ECO:0000256" key="1">
    <source>
        <dbReference type="SAM" id="MobiDB-lite"/>
    </source>
</evidence>
<protein>
    <submittedName>
        <fullName evidence="2">Uncharacterized protein</fullName>
    </submittedName>
</protein>
<keyword evidence="3" id="KW-1185">Reference proteome</keyword>
<evidence type="ECO:0000313" key="3">
    <source>
        <dbReference type="Proteomes" id="UP000186922"/>
    </source>
</evidence>
<reference evidence="2 3" key="1">
    <citation type="journal article" date="2016" name="Nat. Commun.">
        <title>Extremotolerant tardigrade genome and improved radiotolerance of human cultured cells by tardigrade-unique protein.</title>
        <authorList>
            <person name="Hashimoto T."/>
            <person name="Horikawa D.D."/>
            <person name="Saito Y."/>
            <person name="Kuwahara H."/>
            <person name="Kozuka-Hata H."/>
            <person name="Shin-I T."/>
            <person name="Minakuchi Y."/>
            <person name="Ohishi K."/>
            <person name="Motoyama A."/>
            <person name="Aizu T."/>
            <person name="Enomoto A."/>
            <person name="Kondo K."/>
            <person name="Tanaka S."/>
            <person name="Hara Y."/>
            <person name="Koshikawa S."/>
            <person name="Sagara H."/>
            <person name="Miura T."/>
            <person name="Yokobori S."/>
            <person name="Miyagawa K."/>
            <person name="Suzuki Y."/>
            <person name="Kubo T."/>
            <person name="Oyama M."/>
            <person name="Kohara Y."/>
            <person name="Fujiyama A."/>
            <person name="Arakawa K."/>
            <person name="Katayama T."/>
            <person name="Toyoda A."/>
            <person name="Kunieda T."/>
        </authorList>
    </citation>
    <scope>NUCLEOTIDE SEQUENCE [LARGE SCALE GENOMIC DNA]</scope>
    <source>
        <strain evidence="2 3">YOKOZUNA-1</strain>
    </source>
</reference>
<feature type="region of interest" description="Disordered" evidence="1">
    <location>
        <begin position="211"/>
        <end position="261"/>
    </location>
</feature>
<gene>
    <name evidence="2" type="primary">RvY_00136-1</name>
    <name evidence="2" type="synonym">RvY_00136.1</name>
    <name evidence="2" type="ORF">RvY_00136</name>
</gene>